<sequence length="84" mass="9460">MNHDPIIEEIHAFRKAYAKRFGYDLKAICDDLRTRQAVRPNLVDLSEKRRAMGEATVDQIPATEAHEEAHTARVLSSQTASPTV</sequence>
<gene>
    <name evidence="2" type="ORF">BECKTC1821F_GA0114240_11465</name>
</gene>
<protein>
    <submittedName>
        <fullName evidence="2">Uncharacterized protein</fullName>
    </submittedName>
</protein>
<feature type="compositionally biased region" description="Polar residues" evidence="1">
    <location>
        <begin position="74"/>
        <end position="84"/>
    </location>
</feature>
<proteinExistence type="predicted"/>
<evidence type="ECO:0000313" key="2">
    <source>
        <dbReference type="EMBL" id="VFK64813.1"/>
    </source>
</evidence>
<evidence type="ECO:0000256" key="1">
    <source>
        <dbReference type="SAM" id="MobiDB-lite"/>
    </source>
</evidence>
<feature type="region of interest" description="Disordered" evidence="1">
    <location>
        <begin position="54"/>
        <end position="84"/>
    </location>
</feature>
<accession>A0A451AFK5</accession>
<name>A0A451AFK5_9GAMM</name>
<dbReference type="AlphaFoldDB" id="A0A451AFK5"/>
<dbReference type="EMBL" id="CAADFW010000146">
    <property type="protein sequence ID" value="VFK64813.1"/>
    <property type="molecule type" value="Genomic_DNA"/>
</dbReference>
<reference evidence="2" key="1">
    <citation type="submission" date="2019-02" db="EMBL/GenBank/DDBJ databases">
        <authorList>
            <person name="Gruber-Vodicka R. H."/>
            <person name="Seah K. B. B."/>
        </authorList>
    </citation>
    <scope>NUCLEOTIDE SEQUENCE</scope>
    <source>
        <strain evidence="2">BECK_BZ126</strain>
    </source>
</reference>
<organism evidence="2">
    <name type="scientific">Candidatus Kentrum sp. TC</name>
    <dbReference type="NCBI Taxonomy" id="2126339"/>
    <lineage>
        <taxon>Bacteria</taxon>
        <taxon>Pseudomonadati</taxon>
        <taxon>Pseudomonadota</taxon>
        <taxon>Gammaproteobacteria</taxon>
        <taxon>Candidatus Kentrum</taxon>
    </lineage>
</organism>